<dbReference type="PANTHER" id="PTHR11406">
    <property type="entry name" value="PHOSPHOGLYCERATE KINASE"/>
    <property type="match status" value="1"/>
</dbReference>
<dbReference type="InterPro" id="IPR015824">
    <property type="entry name" value="Phosphoglycerate_kinase_N"/>
</dbReference>
<feature type="binding site" evidence="15">
    <location>
        <position position="123"/>
    </location>
    <ligand>
        <name>(2R)-3-phosphoglycerate</name>
        <dbReference type="ChEBI" id="CHEBI:58272"/>
    </ligand>
</feature>
<evidence type="ECO:0000256" key="4">
    <source>
        <dbReference type="ARBA" id="ARBA00008982"/>
    </source>
</evidence>
<keyword evidence="20" id="KW-1185">Reference proteome</keyword>
<protein>
    <recommendedName>
        <fullName evidence="7 17">Phosphoglycerate kinase</fullName>
        <ecNumber evidence="6 17">2.7.2.3</ecNumber>
    </recommendedName>
</protein>
<dbReference type="EMBL" id="AFNH02000758">
    <property type="protein sequence ID" value="EZG56792.1"/>
    <property type="molecule type" value="Genomic_DNA"/>
</dbReference>
<evidence type="ECO:0000256" key="17">
    <source>
        <dbReference type="RuleBase" id="RU000532"/>
    </source>
</evidence>
<dbReference type="PIRSF" id="PIRSF000724">
    <property type="entry name" value="Pgk"/>
    <property type="match status" value="1"/>
</dbReference>
<dbReference type="SUPFAM" id="SSF53748">
    <property type="entry name" value="Phosphoglycerate kinase"/>
    <property type="match status" value="1"/>
</dbReference>
<organism evidence="19 20">
    <name type="scientific">Gregarina niphandrodes</name>
    <name type="common">Septate eugregarine</name>
    <dbReference type="NCBI Taxonomy" id="110365"/>
    <lineage>
        <taxon>Eukaryota</taxon>
        <taxon>Sar</taxon>
        <taxon>Alveolata</taxon>
        <taxon>Apicomplexa</taxon>
        <taxon>Conoidasida</taxon>
        <taxon>Gregarinasina</taxon>
        <taxon>Eugregarinorida</taxon>
        <taxon>Gregarinidae</taxon>
        <taxon>Gregarina</taxon>
    </lineage>
</organism>
<evidence type="ECO:0000256" key="11">
    <source>
        <dbReference type="ARBA" id="ARBA00022777"/>
    </source>
</evidence>
<dbReference type="CDD" id="cd00318">
    <property type="entry name" value="Phosphoglycerate_kinase"/>
    <property type="match status" value="1"/>
</dbReference>
<comment type="cofactor">
    <cofactor evidence="2">
        <name>Mg(2+)</name>
        <dbReference type="ChEBI" id="CHEBI:18420"/>
    </cofactor>
</comment>
<dbReference type="GO" id="GO:0005524">
    <property type="term" value="F:ATP binding"/>
    <property type="evidence" value="ECO:0007669"/>
    <property type="project" value="UniProtKB-KW"/>
</dbReference>
<dbReference type="Gene3D" id="3.40.50.1260">
    <property type="entry name" value="Phosphoglycerate kinase, N-terminal domain"/>
    <property type="match status" value="3"/>
</dbReference>
<dbReference type="GO" id="GO:0006096">
    <property type="term" value="P:glycolytic process"/>
    <property type="evidence" value="ECO:0007669"/>
    <property type="project" value="UniProtKB-UniPathway"/>
</dbReference>
<evidence type="ECO:0000256" key="13">
    <source>
        <dbReference type="ARBA" id="ARBA00022842"/>
    </source>
</evidence>
<feature type="binding site" evidence="15">
    <location>
        <position position="171"/>
    </location>
    <ligand>
        <name>(2R)-3-phosphoglycerate</name>
        <dbReference type="ChEBI" id="CHEBI:58272"/>
    </ligand>
</feature>
<keyword evidence="8 17" id="KW-0808">Transferase</keyword>
<dbReference type="InterPro" id="IPR015911">
    <property type="entry name" value="Phosphoglycerate_kinase_CS"/>
</dbReference>
<dbReference type="GO" id="GO:0046872">
    <property type="term" value="F:metal ion binding"/>
    <property type="evidence" value="ECO:0007669"/>
    <property type="project" value="UniProtKB-KW"/>
</dbReference>
<evidence type="ECO:0000313" key="19">
    <source>
        <dbReference type="EMBL" id="EZG56792.1"/>
    </source>
</evidence>
<comment type="similarity">
    <text evidence="4 17">Belongs to the phosphoglycerate kinase family.</text>
</comment>
<evidence type="ECO:0000256" key="8">
    <source>
        <dbReference type="ARBA" id="ARBA00022679"/>
    </source>
</evidence>
<evidence type="ECO:0000256" key="18">
    <source>
        <dbReference type="RuleBase" id="RU000696"/>
    </source>
</evidence>
<comment type="pathway">
    <text evidence="3 17">Carbohydrate degradation; glycolysis; pyruvate from D-glyceraldehyde 3-phosphate: step 2/5.</text>
</comment>
<feature type="binding site" evidence="16">
    <location>
        <begin position="373"/>
        <end position="376"/>
    </location>
    <ligand>
        <name>ATP</name>
        <dbReference type="ChEBI" id="CHEBI:30616"/>
    </ligand>
</feature>
<evidence type="ECO:0000256" key="9">
    <source>
        <dbReference type="ARBA" id="ARBA00022723"/>
    </source>
</evidence>
<dbReference type="GO" id="GO:0004618">
    <property type="term" value="F:phosphoglycerate kinase activity"/>
    <property type="evidence" value="ECO:0007669"/>
    <property type="project" value="UniProtKB-EC"/>
</dbReference>
<dbReference type="OrthoDB" id="275353at2759"/>
<dbReference type="FunFam" id="3.40.50.1260:FF:000003">
    <property type="entry name" value="Phosphoglycerate kinase"/>
    <property type="match status" value="1"/>
</dbReference>
<evidence type="ECO:0000256" key="15">
    <source>
        <dbReference type="PIRSR" id="PIRSR000724-1"/>
    </source>
</evidence>
<evidence type="ECO:0000256" key="14">
    <source>
        <dbReference type="ARBA" id="ARBA00023152"/>
    </source>
</evidence>
<evidence type="ECO:0000256" key="3">
    <source>
        <dbReference type="ARBA" id="ARBA00004838"/>
    </source>
</evidence>
<accession>A0A023B4I5</accession>
<feature type="binding site" evidence="15">
    <location>
        <position position="40"/>
    </location>
    <ligand>
        <name>(2R)-3-phosphoglycerate</name>
        <dbReference type="ChEBI" id="CHEBI:58272"/>
    </ligand>
</feature>
<evidence type="ECO:0000256" key="12">
    <source>
        <dbReference type="ARBA" id="ARBA00022840"/>
    </source>
</evidence>
<evidence type="ECO:0000256" key="6">
    <source>
        <dbReference type="ARBA" id="ARBA00013061"/>
    </source>
</evidence>
<feature type="binding site" evidence="16">
    <location>
        <position position="344"/>
    </location>
    <ligand>
        <name>ATP</name>
        <dbReference type="ChEBI" id="CHEBI:30616"/>
    </ligand>
</feature>
<comment type="subunit">
    <text evidence="5 18">Monomer.</text>
</comment>
<dbReference type="HAMAP" id="MF_00145">
    <property type="entry name" value="Phosphoglyc_kinase"/>
    <property type="match status" value="1"/>
</dbReference>
<keyword evidence="11 17" id="KW-0418">Kinase</keyword>
<dbReference type="GO" id="GO:0005829">
    <property type="term" value="C:cytosol"/>
    <property type="evidence" value="ECO:0007669"/>
    <property type="project" value="TreeGrafter"/>
</dbReference>
<feature type="binding site" evidence="16">
    <location>
        <position position="313"/>
    </location>
    <ligand>
        <name>ATP</name>
        <dbReference type="ChEBI" id="CHEBI:30616"/>
    </ligand>
</feature>
<dbReference type="Pfam" id="PF00162">
    <property type="entry name" value="PGK"/>
    <property type="match status" value="1"/>
</dbReference>
<sequence length="418" mass="44555">MSAISNKLSIRDVELKGKRVLMRVDFNVPLVDGKVTDATRINATIPTIKLAMEKGAKAVILMSHCGRPDGRRQEKYSLKPVVPILEEKLGKTVTFLKDCVGGEVETACANPADGSIILLENLRFHIEEETKGTDEAGNKIKADKDAITKFQASLTKLGDVFVNDAFGTAHRAHSSMVGVQLETRAAGLLMEKELKYFGGALEEPKRPFLSILGGAKIRDKIQLIENMLDKVDEMIIGGGMAYTFLKELEGMKIGTSLYDEEGAKIVPKIMEKAKAKNVKITLPVDFTVSSEFGDKGTIKTVTKAEGIPDDMMGLDCGPASIQAAKEVIGRAKTIVWNGPQGVFEMPAFAKGSLAFVDAVCEATKNGAITIVGGGDTASLVENAGKSSGVSHVSTGGGASLELLEGKELPGVTKLSDRA</sequence>
<evidence type="ECO:0000256" key="10">
    <source>
        <dbReference type="ARBA" id="ARBA00022741"/>
    </source>
</evidence>
<evidence type="ECO:0000256" key="5">
    <source>
        <dbReference type="ARBA" id="ARBA00011245"/>
    </source>
</evidence>
<dbReference type="PANTHER" id="PTHR11406:SF0">
    <property type="entry name" value="PHOSPHOGLYCERATE KINASE"/>
    <property type="match status" value="1"/>
</dbReference>
<proteinExistence type="inferred from homology"/>
<dbReference type="InterPro" id="IPR001576">
    <property type="entry name" value="Phosphoglycerate_kinase"/>
</dbReference>
<dbReference type="RefSeq" id="XP_011131158.1">
    <property type="nucleotide sequence ID" value="XM_011132856.1"/>
</dbReference>
<keyword evidence="12 16" id="KW-0067">ATP-binding</keyword>
<dbReference type="OMA" id="DMIFDIG"/>
<evidence type="ECO:0000256" key="7">
    <source>
        <dbReference type="ARBA" id="ARBA00016471"/>
    </source>
</evidence>
<feature type="binding site" evidence="16">
    <location>
        <position position="220"/>
    </location>
    <ligand>
        <name>ATP</name>
        <dbReference type="ChEBI" id="CHEBI:30616"/>
    </ligand>
</feature>
<dbReference type="GeneID" id="22913576"/>
<evidence type="ECO:0000256" key="16">
    <source>
        <dbReference type="PIRSR" id="PIRSR000724-2"/>
    </source>
</evidence>
<keyword evidence="10" id="KW-0547">Nucleotide-binding</keyword>
<reference evidence="19" key="1">
    <citation type="submission" date="2013-12" db="EMBL/GenBank/DDBJ databases">
        <authorList>
            <person name="Omoto C.K."/>
            <person name="Sibley D."/>
            <person name="Venepally P."/>
            <person name="Hadjithomas M."/>
            <person name="Karamycheva S."/>
            <person name="Brunk B."/>
            <person name="Roos D."/>
            <person name="Caler E."/>
            <person name="Lorenzi H."/>
        </authorList>
    </citation>
    <scope>NUCLEOTIDE SEQUENCE</scope>
</reference>
<dbReference type="AlphaFoldDB" id="A0A023B4I5"/>
<name>A0A023B4I5_GRENI</name>
<dbReference type="GO" id="GO:0006094">
    <property type="term" value="P:gluconeogenesis"/>
    <property type="evidence" value="ECO:0007669"/>
    <property type="project" value="TreeGrafter"/>
</dbReference>
<dbReference type="Proteomes" id="UP000019763">
    <property type="component" value="Unassembled WGS sequence"/>
</dbReference>
<dbReference type="PRINTS" id="PR00477">
    <property type="entry name" value="PHGLYCKINASE"/>
</dbReference>
<dbReference type="EC" id="2.7.2.3" evidence="6 17"/>
<dbReference type="FunFam" id="3.40.50.1260:FF:000032">
    <property type="entry name" value="Phosphoglycerate kinase"/>
    <property type="match status" value="1"/>
</dbReference>
<dbReference type="eggNOG" id="KOG1367">
    <property type="taxonomic scope" value="Eukaryota"/>
</dbReference>
<dbReference type="PROSITE" id="PS00111">
    <property type="entry name" value="PGLYCERATE_KINASE"/>
    <property type="match status" value="1"/>
</dbReference>
<feature type="binding site" evidence="15">
    <location>
        <begin position="64"/>
        <end position="67"/>
    </location>
    <ligand>
        <name>substrate</name>
    </ligand>
</feature>
<keyword evidence="13" id="KW-0460">Magnesium</keyword>
<keyword evidence="14" id="KW-0324">Glycolysis</keyword>
<evidence type="ECO:0000313" key="20">
    <source>
        <dbReference type="Proteomes" id="UP000019763"/>
    </source>
</evidence>
<dbReference type="UniPathway" id="UPA00109">
    <property type="reaction ID" value="UER00185"/>
</dbReference>
<gene>
    <name evidence="19" type="ORF">GNI_101130</name>
</gene>
<dbReference type="InterPro" id="IPR036043">
    <property type="entry name" value="Phosphoglycerate_kinase_sf"/>
</dbReference>
<comment type="catalytic activity">
    <reaction evidence="1 17">
        <text>(2R)-3-phosphoglycerate + ATP = (2R)-3-phospho-glyceroyl phosphate + ADP</text>
        <dbReference type="Rhea" id="RHEA:14801"/>
        <dbReference type="ChEBI" id="CHEBI:30616"/>
        <dbReference type="ChEBI" id="CHEBI:57604"/>
        <dbReference type="ChEBI" id="CHEBI:58272"/>
        <dbReference type="ChEBI" id="CHEBI:456216"/>
        <dbReference type="EC" id="2.7.2.3"/>
    </reaction>
</comment>
<dbReference type="VEuPathDB" id="CryptoDB:GNI_101130"/>
<dbReference type="GO" id="GO:0043531">
    <property type="term" value="F:ADP binding"/>
    <property type="evidence" value="ECO:0007669"/>
    <property type="project" value="TreeGrafter"/>
</dbReference>
<evidence type="ECO:0000256" key="1">
    <source>
        <dbReference type="ARBA" id="ARBA00000642"/>
    </source>
</evidence>
<dbReference type="FunFam" id="3.40.50.1260:FF:000005">
    <property type="entry name" value="Phosphoglycerate kinase"/>
    <property type="match status" value="1"/>
</dbReference>
<comment type="caution">
    <text evidence="19">The sequence shown here is derived from an EMBL/GenBank/DDBJ whole genome shotgun (WGS) entry which is preliminary data.</text>
</comment>
<evidence type="ECO:0000256" key="2">
    <source>
        <dbReference type="ARBA" id="ARBA00001946"/>
    </source>
</evidence>
<keyword evidence="9" id="KW-0479">Metal-binding</keyword>
<feature type="binding site" evidence="15">
    <location>
        <begin position="25"/>
        <end position="27"/>
    </location>
    <ligand>
        <name>substrate</name>
    </ligand>
</feature>